<dbReference type="EMBL" id="AP027272">
    <property type="protein sequence ID" value="BDX04976.1"/>
    <property type="molecule type" value="Genomic_DNA"/>
</dbReference>
<dbReference type="RefSeq" id="WP_338290878.1">
    <property type="nucleotide sequence ID" value="NZ_AP027272.1"/>
</dbReference>
<keyword evidence="2" id="KW-1185">Reference proteome</keyword>
<proteinExistence type="predicted"/>
<evidence type="ECO:0000313" key="2">
    <source>
        <dbReference type="Proteomes" id="UP001333710"/>
    </source>
</evidence>
<accession>A0AA48HHW2</accession>
<name>A0AA48HHW2_9ALTE</name>
<dbReference type="Proteomes" id="UP001333710">
    <property type="component" value="Chromosome"/>
</dbReference>
<sequence>MQKQLGKYIKRNAQEDWQNHPDKVHSELVSKGLCPSDVTVDQLAVIIRDVQEH</sequence>
<reference evidence="1" key="1">
    <citation type="submission" date="2023-01" db="EMBL/GenBank/DDBJ databases">
        <title>Complete genome sequence of Planctobacterium marinum strain Dej080120_11.</title>
        <authorList>
            <person name="Ueki S."/>
            <person name="Maruyama F."/>
        </authorList>
    </citation>
    <scope>NUCLEOTIDE SEQUENCE</scope>
    <source>
        <strain evidence="1">Dej080120_11</strain>
    </source>
</reference>
<organism evidence="1 2">
    <name type="scientific">Planctobacterium marinum</name>
    <dbReference type="NCBI Taxonomy" id="1631968"/>
    <lineage>
        <taxon>Bacteria</taxon>
        <taxon>Pseudomonadati</taxon>
        <taxon>Pseudomonadota</taxon>
        <taxon>Gammaproteobacteria</taxon>
        <taxon>Alteromonadales</taxon>
        <taxon>Alteromonadaceae</taxon>
        <taxon>Planctobacterium</taxon>
    </lineage>
</organism>
<gene>
    <name evidence="1" type="ORF">MACH26_04970</name>
</gene>
<dbReference type="AlphaFoldDB" id="A0AA48HHW2"/>
<dbReference type="KEGG" id="pmaw:MACH26_04970"/>
<protein>
    <submittedName>
        <fullName evidence="1">Uncharacterized protein</fullName>
    </submittedName>
</protein>
<evidence type="ECO:0000313" key="1">
    <source>
        <dbReference type="EMBL" id="BDX04976.1"/>
    </source>
</evidence>